<organism evidence="2 3">
    <name type="scientific">Zymoseptoria tritici ST99CH_1E4</name>
    <dbReference type="NCBI Taxonomy" id="1276532"/>
    <lineage>
        <taxon>Eukaryota</taxon>
        <taxon>Fungi</taxon>
        <taxon>Dikarya</taxon>
        <taxon>Ascomycota</taxon>
        <taxon>Pezizomycotina</taxon>
        <taxon>Dothideomycetes</taxon>
        <taxon>Dothideomycetidae</taxon>
        <taxon>Mycosphaerellales</taxon>
        <taxon>Mycosphaerellaceae</taxon>
        <taxon>Zymoseptoria</taxon>
    </lineage>
</organism>
<feature type="region of interest" description="Disordered" evidence="1">
    <location>
        <begin position="1"/>
        <end position="101"/>
    </location>
</feature>
<feature type="compositionally biased region" description="Polar residues" evidence="1">
    <location>
        <begin position="15"/>
        <end position="24"/>
    </location>
</feature>
<dbReference type="Proteomes" id="UP000245764">
    <property type="component" value="Chromosome 1"/>
</dbReference>
<dbReference type="EMBL" id="LT854253">
    <property type="protein sequence ID" value="SMR42333.1"/>
    <property type="molecule type" value="Genomic_DNA"/>
</dbReference>
<sequence>MPQKKRSLTERKSNEQVPPQSTPDGQKPKRQCTDVKTQLDQDSFTGRYEYVCTDQPPWAESDSEDDDDDDEEGEEEEDDEEEDDEEEDGQEEIDVHGEPLSDHPNCKWMMLKECFDLLDDLATDADRRCPDQFGMYVHNDFYGYGMMEVLENMLRAFDNEIKPLSGKKANLQQMWAILTVLAMFLCRDVSFPWSMVDDGERYEHLIAVSGCAALTALNELDRVGQLKKYSRFLDLGHVMAMFLLWSKTATGMTVEGRIRHDPYDDDDAELEMYEWVGPLLAYAAKADIDLAEQRVSGIDKVLKRTTVGGLRGSAKADKWDWTATFRDYQIDASAARPCCPYLDRMSSSIATIC</sequence>
<evidence type="ECO:0000313" key="3">
    <source>
        <dbReference type="Proteomes" id="UP000245764"/>
    </source>
</evidence>
<reference evidence="3" key="1">
    <citation type="submission" date="2017-05" db="EMBL/GenBank/DDBJ databases">
        <authorList>
            <person name="Song R."/>
            <person name="Chenine A.L."/>
            <person name="Ruprecht R.M."/>
        </authorList>
    </citation>
    <scope>NUCLEOTIDE SEQUENCE [LARGE SCALE GENOMIC DNA]</scope>
</reference>
<proteinExistence type="predicted"/>
<gene>
    <name evidence="2" type="ORF">ZT1E4_G1111</name>
</gene>
<protein>
    <submittedName>
        <fullName evidence="2">Uncharacterized protein</fullName>
    </submittedName>
</protein>
<accession>A0A2H1FLY2</accession>
<name>A0A2H1FLY2_ZYMTR</name>
<feature type="compositionally biased region" description="Acidic residues" evidence="1">
    <location>
        <begin position="61"/>
        <end position="92"/>
    </location>
</feature>
<evidence type="ECO:0000313" key="2">
    <source>
        <dbReference type="EMBL" id="SMR42333.1"/>
    </source>
</evidence>
<dbReference type="AlphaFoldDB" id="A0A2H1FLY2"/>
<evidence type="ECO:0000256" key="1">
    <source>
        <dbReference type="SAM" id="MobiDB-lite"/>
    </source>
</evidence>